<dbReference type="Pfam" id="PF01103">
    <property type="entry name" value="Omp85"/>
    <property type="match status" value="1"/>
</dbReference>
<dbReference type="AlphaFoldDB" id="A0A5B8NP89"/>
<dbReference type="InterPro" id="IPR000184">
    <property type="entry name" value="Bac_surfAg_D15"/>
</dbReference>
<sequence>MSHLSPIISTATVLAFIGWQGVAYAETQSEPEEVTALQVQAPTDPSPALPSNGEEAPSPAPPEMESPQQQMPEGDAADEPEVLVVEVDVEGVEGELEDIVFDATDIQPGRITTRSRLQEDVNAIFATGLFSNVRVVPEDTPLGVRVTFVVEPNPTLEEVQVNTLPADQEERVLPDEVVDEIFRDQYGELLNFQELQNNIEQLNQWYQENGYDLAQVVDSPEVSEDGVVTITVAEGVIEDIQVRLLDETGEEIDGRTRDFIITREVELSPGDVFRRQTARADLERVFGLGIFEDGNLSFEPGDDPSKVVLNFEMVEGDTGSIGAGAGVSSATGLFGTVSYQEQNLGGNNQNLSTELQVGGRTLLFNARFQDPWIAGDPYRTSYTADLFRRRSLSVIFDGGETNVTLPDGDTPRVIRTGGGVEFARPLAPDPFTRAEWNVSAGLNYQRVQIEDSDGQISPRDEDDNQLSFDESGRDDLVVLELGARRDLRDNPRQPTSGSVLRLGVDQSVPIGSGSIFFNRLEAGYSQFFPVDWTNFADGAETLAFNVQAGTVFGDLPPYEAFSLGGTNSVRGYQQGDVGAGRSFLQATAEYRFPVFDIIGGALFVDVGTDLGTGSNVPGQPAEVRDKPGSGFGYGLGVRVDSPLGPLRLDYGINDQGDNRIHFGIGERF</sequence>
<dbReference type="InterPro" id="IPR010827">
    <property type="entry name" value="BamA/TamA_POTRA"/>
</dbReference>
<keyword evidence="4" id="KW-0472">Membrane</keyword>
<name>A0A5B8NP89_9CHRO</name>
<dbReference type="Gene3D" id="2.40.160.50">
    <property type="entry name" value="membrane protein fhac: a member of the omp85/tpsb transporter family"/>
    <property type="match status" value="1"/>
</dbReference>
<dbReference type="InterPro" id="IPR013686">
    <property type="entry name" value="Polypept-transport_assoc_ShlB"/>
</dbReference>
<dbReference type="RefSeq" id="WP_146296919.1">
    <property type="nucleotide sequence ID" value="NZ_CP042326.1"/>
</dbReference>
<keyword evidence="2" id="KW-0812">Transmembrane</keyword>
<proteinExistence type="predicted"/>
<dbReference type="EMBL" id="CP042326">
    <property type="protein sequence ID" value="QDZ41082.1"/>
    <property type="molecule type" value="Genomic_DNA"/>
</dbReference>
<dbReference type="OrthoDB" id="9776356at2"/>
<dbReference type="PANTHER" id="PTHR12815:SF47">
    <property type="entry name" value="TRANSLOCATION AND ASSEMBLY MODULE SUBUNIT TAMA"/>
    <property type="match status" value="1"/>
</dbReference>
<keyword evidence="5" id="KW-0998">Cell outer membrane</keyword>
<evidence type="ECO:0000256" key="3">
    <source>
        <dbReference type="ARBA" id="ARBA00022729"/>
    </source>
</evidence>
<keyword evidence="3" id="KW-0732">Signal</keyword>
<keyword evidence="9" id="KW-1185">Reference proteome</keyword>
<evidence type="ECO:0000256" key="1">
    <source>
        <dbReference type="ARBA" id="ARBA00004370"/>
    </source>
</evidence>
<dbReference type="Pfam" id="PF07244">
    <property type="entry name" value="POTRA"/>
    <property type="match status" value="1"/>
</dbReference>
<dbReference type="PANTHER" id="PTHR12815">
    <property type="entry name" value="SORTING AND ASSEMBLY MACHINERY SAMM50 PROTEIN FAMILY MEMBER"/>
    <property type="match status" value="1"/>
</dbReference>
<dbReference type="PROSITE" id="PS51779">
    <property type="entry name" value="POTRA"/>
    <property type="match status" value="1"/>
</dbReference>
<evidence type="ECO:0000259" key="7">
    <source>
        <dbReference type="PROSITE" id="PS51779"/>
    </source>
</evidence>
<feature type="region of interest" description="Disordered" evidence="6">
    <location>
        <begin position="29"/>
        <end position="77"/>
    </location>
</feature>
<comment type="subcellular location">
    <subcellularLocation>
        <location evidence="1">Membrane</location>
    </subcellularLocation>
</comment>
<dbReference type="Gene3D" id="3.10.20.310">
    <property type="entry name" value="membrane protein fhac"/>
    <property type="match status" value="3"/>
</dbReference>
<dbReference type="GO" id="GO:0019867">
    <property type="term" value="C:outer membrane"/>
    <property type="evidence" value="ECO:0007669"/>
    <property type="project" value="InterPro"/>
</dbReference>
<organism evidence="8 9">
    <name type="scientific">Euhalothece natronophila Z-M001</name>
    <dbReference type="NCBI Taxonomy" id="522448"/>
    <lineage>
        <taxon>Bacteria</taxon>
        <taxon>Bacillati</taxon>
        <taxon>Cyanobacteriota</taxon>
        <taxon>Cyanophyceae</taxon>
        <taxon>Oscillatoriophycideae</taxon>
        <taxon>Chroococcales</taxon>
        <taxon>Halothecacae</taxon>
        <taxon>Halothece cluster</taxon>
        <taxon>Euhalothece</taxon>
    </lineage>
</organism>
<dbReference type="InterPro" id="IPR039910">
    <property type="entry name" value="D15-like"/>
</dbReference>
<dbReference type="Pfam" id="PF08479">
    <property type="entry name" value="POTRA_2"/>
    <property type="match status" value="1"/>
</dbReference>
<dbReference type="Proteomes" id="UP000318453">
    <property type="component" value="Chromosome"/>
</dbReference>
<dbReference type="InterPro" id="IPR034746">
    <property type="entry name" value="POTRA"/>
</dbReference>
<reference evidence="8 9" key="1">
    <citation type="submission" date="2019-08" db="EMBL/GenBank/DDBJ databases">
        <title>Carotenoids and Carotenoid Binding Proteins in the Halophilic Cyanobacterium Euhalothece sp. ZM00.</title>
        <authorList>
            <person name="Cho S.M."/>
            <person name="Song J.Y."/>
            <person name="Park Y.-I."/>
        </authorList>
    </citation>
    <scope>NUCLEOTIDE SEQUENCE [LARGE SCALE GENOMIC DNA]</scope>
    <source>
        <strain evidence="8 9">Z-M001</strain>
    </source>
</reference>
<evidence type="ECO:0000313" key="9">
    <source>
        <dbReference type="Proteomes" id="UP000318453"/>
    </source>
</evidence>
<evidence type="ECO:0000313" key="8">
    <source>
        <dbReference type="EMBL" id="QDZ41082.1"/>
    </source>
</evidence>
<dbReference type="KEGG" id="enn:FRE64_14710"/>
<protein>
    <submittedName>
        <fullName evidence="8">BamA/TamA family outer membrane protein</fullName>
    </submittedName>
</protein>
<gene>
    <name evidence="8" type="ORF">FRE64_14710</name>
</gene>
<evidence type="ECO:0000256" key="2">
    <source>
        <dbReference type="ARBA" id="ARBA00022692"/>
    </source>
</evidence>
<feature type="domain" description="POTRA" evidence="7">
    <location>
        <begin position="154"/>
        <end position="235"/>
    </location>
</feature>
<accession>A0A5B8NP89</accession>
<evidence type="ECO:0000256" key="4">
    <source>
        <dbReference type="ARBA" id="ARBA00023136"/>
    </source>
</evidence>
<evidence type="ECO:0000256" key="5">
    <source>
        <dbReference type="ARBA" id="ARBA00023237"/>
    </source>
</evidence>
<evidence type="ECO:0000256" key="6">
    <source>
        <dbReference type="SAM" id="MobiDB-lite"/>
    </source>
</evidence>